<dbReference type="AlphaFoldDB" id="A0A1X2IG15"/>
<evidence type="ECO:0000256" key="1">
    <source>
        <dbReference type="SAM" id="Phobius"/>
    </source>
</evidence>
<keyword evidence="1" id="KW-1133">Transmembrane helix</keyword>
<accession>A0A1X2IG15</accession>
<keyword evidence="1" id="KW-0472">Membrane</keyword>
<reference evidence="2 3" key="1">
    <citation type="submission" date="2016-07" db="EMBL/GenBank/DDBJ databases">
        <title>Pervasive Adenine N6-methylation of Active Genes in Fungi.</title>
        <authorList>
            <consortium name="DOE Joint Genome Institute"/>
            <person name="Mondo S.J."/>
            <person name="Dannebaum R.O."/>
            <person name="Kuo R.C."/>
            <person name="Labutti K."/>
            <person name="Haridas S."/>
            <person name="Kuo A."/>
            <person name="Salamov A."/>
            <person name="Ahrendt S.R."/>
            <person name="Lipzen A."/>
            <person name="Sullivan W."/>
            <person name="Andreopoulos W.B."/>
            <person name="Clum A."/>
            <person name="Lindquist E."/>
            <person name="Daum C."/>
            <person name="Ramamoorthy G.K."/>
            <person name="Gryganskyi A."/>
            <person name="Culley D."/>
            <person name="Magnuson J.K."/>
            <person name="James T.Y."/>
            <person name="O'Malley M.A."/>
            <person name="Stajich J.E."/>
            <person name="Spatafora J.W."/>
            <person name="Visel A."/>
            <person name="Grigoriev I.V."/>
        </authorList>
    </citation>
    <scope>NUCLEOTIDE SEQUENCE [LARGE SCALE GENOMIC DNA]</scope>
    <source>
        <strain evidence="2 3">NRRL 1336</strain>
    </source>
</reference>
<sequence length="56" mass="6521">MTSTGKVYPCPSPYIFFSDTTPFLLLMSPSLIFHLLLFIYFPLLSLQRLDQQMDCE</sequence>
<feature type="transmembrane region" description="Helical" evidence="1">
    <location>
        <begin position="23"/>
        <end position="43"/>
    </location>
</feature>
<evidence type="ECO:0000313" key="3">
    <source>
        <dbReference type="Proteomes" id="UP000193560"/>
    </source>
</evidence>
<evidence type="ECO:0000313" key="2">
    <source>
        <dbReference type="EMBL" id="ORZ15806.1"/>
    </source>
</evidence>
<keyword evidence="1" id="KW-0812">Transmembrane</keyword>
<name>A0A1X2IG15_9FUNG</name>
<keyword evidence="3" id="KW-1185">Reference proteome</keyword>
<protein>
    <submittedName>
        <fullName evidence="2">Uncharacterized protein</fullName>
    </submittedName>
</protein>
<dbReference type="EMBL" id="MCGE01000012">
    <property type="protein sequence ID" value="ORZ15806.1"/>
    <property type="molecule type" value="Genomic_DNA"/>
</dbReference>
<dbReference type="Proteomes" id="UP000193560">
    <property type="component" value="Unassembled WGS sequence"/>
</dbReference>
<organism evidence="2 3">
    <name type="scientific">Absidia repens</name>
    <dbReference type="NCBI Taxonomy" id="90262"/>
    <lineage>
        <taxon>Eukaryota</taxon>
        <taxon>Fungi</taxon>
        <taxon>Fungi incertae sedis</taxon>
        <taxon>Mucoromycota</taxon>
        <taxon>Mucoromycotina</taxon>
        <taxon>Mucoromycetes</taxon>
        <taxon>Mucorales</taxon>
        <taxon>Cunninghamellaceae</taxon>
        <taxon>Absidia</taxon>
    </lineage>
</organism>
<proteinExistence type="predicted"/>
<comment type="caution">
    <text evidence="2">The sequence shown here is derived from an EMBL/GenBank/DDBJ whole genome shotgun (WGS) entry which is preliminary data.</text>
</comment>
<gene>
    <name evidence="2" type="ORF">BCR42DRAFT_415933</name>
</gene>